<dbReference type="EMBL" id="JAGKQQ010000001">
    <property type="protein sequence ID" value="MBP3955259.1"/>
    <property type="molecule type" value="Genomic_DNA"/>
</dbReference>
<feature type="chain" id="PRO_5047133178" evidence="1">
    <location>
        <begin position="20"/>
        <end position="123"/>
    </location>
</feature>
<sequence>MRALAASVVVLVLAGFAGAADEKIDAKKLIGKWEPAKAEKDGPKMVLEIGEKDKFTLHVTVNGKTEKIDGTYKLDGNKLEVEMSFGGKTEKETITITKLTDTELVAKDSKGKEDTMNRVKEKK</sequence>
<keyword evidence="4" id="KW-1185">Reference proteome</keyword>
<evidence type="ECO:0000313" key="3">
    <source>
        <dbReference type="EMBL" id="MBP3955259.1"/>
    </source>
</evidence>
<evidence type="ECO:0000256" key="1">
    <source>
        <dbReference type="SAM" id="SignalP"/>
    </source>
</evidence>
<evidence type="ECO:0000313" key="4">
    <source>
        <dbReference type="Proteomes" id="UP000676565"/>
    </source>
</evidence>
<reference evidence="3 4" key="1">
    <citation type="submission" date="2021-04" db="EMBL/GenBank/DDBJ databases">
        <authorList>
            <person name="Ivanova A."/>
        </authorList>
    </citation>
    <scope>NUCLEOTIDE SEQUENCE [LARGE SCALE GENOMIC DNA]</scope>
    <source>
        <strain evidence="3 4">G18</strain>
    </source>
</reference>
<evidence type="ECO:0000259" key="2">
    <source>
        <dbReference type="Pfam" id="PF13648"/>
    </source>
</evidence>
<dbReference type="RefSeq" id="WP_210653349.1">
    <property type="nucleotide sequence ID" value="NZ_JAGKQQ010000001.1"/>
</dbReference>
<feature type="domain" description="Lipocalin-like" evidence="2">
    <location>
        <begin position="30"/>
        <end position="105"/>
    </location>
</feature>
<organism evidence="3 4">
    <name type="scientific">Gemmata palustris</name>
    <dbReference type="NCBI Taxonomy" id="2822762"/>
    <lineage>
        <taxon>Bacteria</taxon>
        <taxon>Pseudomonadati</taxon>
        <taxon>Planctomycetota</taxon>
        <taxon>Planctomycetia</taxon>
        <taxon>Gemmatales</taxon>
        <taxon>Gemmataceae</taxon>
        <taxon>Gemmata</taxon>
    </lineage>
</organism>
<keyword evidence="1" id="KW-0732">Signal</keyword>
<feature type="signal peptide" evidence="1">
    <location>
        <begin position="1"/>
        <end position="19"/>
    </location>
</feature>
<dbReference type="Proteomes" id="UP000676565">
    <property type="component" value="Unassembled WGS sequence"/>
</dbReference>
<dbReference type="InterPro" id="IPR024311">
    <property type="entry name" value="Lipocalin-like"/>
</dbReference>
<accession>A0ABS5BNF1</accession>
<dbReference type="NCBIfam" id="TIGR03066">
    <property type="entry name" value="Gem_osc_para_1"/>
    <property type="match status" value="1"/>
</dbReference>
<protein>
    <submittedName>
        <fullName evidence="3">TIGR03066 family protein</fullName>
    </submittedName>
</protein>
<dbReference type="Pfam" id="PF13648">
    <property type="entry name" value="Lipocalin_4"/>
    <property type="match status" value="1"/>
</dbReference>
<name>A0ABS5BNF1_9BACT</name>
<comment type="caution">
    <text evidence="3">The sequence shown here is derived from an EMBL/GenBank/DDBJ whole genome shotgun (WGS) entry which is preliminary data.</text>
</comment>
<proteinExistence type="predicted"/>
<gene>
    <name evidence="3" type="ORF">J8F10_08195</name>
</gene>